<proteinExistence type="predicted"/>
<organism evidence="1 2">
    <name type="scientific">Akkermansia muciniphila</name>
    <dbReference type="NCBI Taxonomy" id="239935"/>
    <lineage>
        <taxon>Bacteria</taxon>
        <taxon>Pseudomonadati</taxon>
        <taxon>Verrucomicrobiota</taxon>
        <taxon>Verrucomicrobiia</taxon>
        <taxon>Verrucomicrobiales</taxon>
        <taxon>Akkermansiaceae</taxon>
        <taxon>Akkermansia</taxon>
    </lineage>
</organism>
<evidence type="ECO:0000313" key="2">
    <source>
        <dbReference type="Proteomes" id="UP000236000"/>
    </source>
</evidence>
<dbReference type="Proteomes" id="UP000236000">
    <property type="component" value="Unassembled WGS sequence"/>
</dbReference>
<dbReference type="OrthoDB" id="200194at2"/>
<name>A0A2N8HBV0_9BACT</name>
<comment type="caution">
    <text evidence="1">The sequence shown here is derived from an EMBL/GenBank/DDBJ whole genome shotgun (WGS) entry which is preliminary data.</text>
</comment>
<reference evidence="1 2" key="1">
    <citation type="journal article" date="2017" name="BMC Genomics">
        <title>Genome sequencing of 39 Akkermansia muciniphila isolates reveals its population structure, genomic and functional diverisity, and global distribution in mammalian gut microbiotas.</title>
        <authorList>
            <person name="Guo X."/>
            <person name="Li S."/>
            <person name="Zhang J."/>
            <person name="Wu F."/>
            <person name="Li X."/>
            <person name="Wu D."/>
            <person name="Zhang M."/>
            <person name="Ou Z."/>
            <person name="Jie Z."/>
            <person name="Yan Q."/>
            <person name="Li P."/>
            <person name="Yi J."/>
            <person name="Peng Y."/>
        </authorList>
    </citation>
    <scope>NUCLEOTIDE SEQUENCE [LARGE SCALE GENOMIC DNA]</scope>
    <source>
        <strain evidence="1 2">GP24</strain>
    </source>
</reference>
<protein>
    <submittedName>
        <fullName evidence="1">Uncharacterized protein</fullName>
    </submittedName>
</protein>
<dbReference type="EMBL" id="PJKA01000013">
    <property type="protein sequence ID" value="PNC17346.1"/>
    <property type="molecule type" value="Genomic_DNA"/>
</dbReference>
<sequence length="516" mass="54231">MMILCQGAPFDIATTSGIAQSVMLRFVDGDGAAKDISGHTFRCAVRGPGAAAIKCDPIDATSARLAWSPLKAGAHAYDLFMAAPDGEERPLIMGEIQAAPRVTPPGNEDVVTIGEIEIIVPDAADGEVKIIDPAADAAERAEAAAQKAETAGTDADAARKDAEAALKLANDAAAAAQKALAAMPLPDGNGNITVQGNVLAQGATFWNTVNANGGINIPLAVGAATDTAAVNRAYALGMAHLVLMNQARTYWITSSCTATNGVTINHVVPGLYCDARVGGNGRTSLTMRTAGVIGASNYSKILGYSIPVRNSVDSPGAWFKTSLLIGEGGQWEEQPDGDMDAFRFRPVSGSAPAIARLVEVTLYYQDGKYKARVRELIGVGKPRGYVVRTTESSLNYDGNTGPSSAGYRLIIAQSEQSYTDALAASVWLVMGGAADDTVVKLASIRGWDTYHVNGAPVLYLDTQAPSYGGYVQMESPTVINGIGNNTYVRYGLEPYQKSWITSETEEPYTEPEQPAE</sequence>
<accession>A0A2N8HBV0</accession>
<evidence type="ECO:0000313" key="1">
    <source>
        <dbReference type="EMBL" id="PNC17346.1"/>
    </source>
</evidence>
<dbReference type="RefSeq" id="WP_102715809.1">
    <property type="nucleotide sequence ID" value="NZ_PJKA01000013.1"/>
</dbReference>
<gene>
    <name evidence="1" type="ORF">CXU22_12095</name>
</gene>
<dbReference type="AlphaFoldDB" id="A0A2N8HBV0"/>